<name>A0A0C3NAN5_PHLG1</name>
<dbReference type="Pfam" id="PF17667">
    <property type="entry name" value="Pkinase_fungal"/>
    <property type="match status" value="1"/>
</dbReference>
<reference evidence="3 4" key="1">
    <citation type="journal article" date="2014" name="PLoS Genet.">
        <title>Analysis of the Phlebiopsis gigantea genome, transcriptome and secretome provides insight into its pioneer colonization strategies of wood.</title>
        <authorList>
            <person name="Hori C."/>
            <person name="Ishida T."/>
            <person name="Igarashi K."/>
            <person name="Samejima M."/>
            <person name="Suzuki H."/>
            <person name="Master E."/>
            <person name="Ferreira P."/>
            <person name="Ruiz-Duenas F.J."/>
            <person name="Held B."/>
            <person name="Canessa P."/>
            <person name="Larrondo L.F."/>
            <person name="Schmoll M."/>
            <person name="Druzhinina I.S."/>
            <person name="Kubicek C.P."/>
            <person name="Gaskell J.A."/>
            <person name="Kersten P."/>
            <person name="St John F."/>
            <person name="Glasner J."/>
            <person name="Sabat G."/>
            <person name="Splinter BonDurant S."/>
            <person name="Syed K."/>
            <person name="Yadav J."/>
            <person name="Mgbeahuruike A.C."/>
            <person name="Kovalchuk A."/>
            <person name="Asiegbu F.O."/>
            <person name="Lackner G."/>
            <person name="Hoffmeister D."/>
            <person name="Rencoret J."/>
            <person name="Gutierrez A."/>
            <person name="Sun H."/>
            <person name="Lindquist E."/>
            <person name="Barry K."/>
            <person name="Riley R."/>
            <person name="Grigoriev I.V."/>
            <person name="Henrissat B."/>
            <person name="Kues U."/>
            <person name="Berka R.M."/>
            <person name="Martinez A.T."/>
            <person name="Covert S.F."/>
            <person name="Blanchette R.A."/>
            <person name="Cullen D."/>
        </authorList>
    </citation>
    <scope>NUCLEOTIDE SEQUENCE [LARGE SCALE GENOMIC DNA]</scope>
    <source>
        <strain evidence="3 4">11061_1 CR5-6</strain>
    </source>
</reference>
<dbReference type="InterPro" id="IPR011009">
    <property type="entry name" value="Kinase-like_dom_sf"/>
</dbReference>
<dbReference type="InterPro" id="IPR040976">
    <property type="entry name" value="Pkinase_fungal"/>
</dbReference>
<keyword evidence="4" id="KW-1185">Reference proteome</keyword>
<dbReference type="SMART" id="SM00220">
    <property type="entry name" value="S_TKc"/>
    <property type="match status" value="1"/>
</dbReference>
<dbReference type="PANTHER" id="PTHR38248:SF2">
    <property type="entry name" value="FUNK1 11"/>
    <property type="match status" value="1"/>
</dbReference>
<dbReference type="Gene3D" id="1.10.510.10">
    <property type="entry name" value="Transferase(Phosphotransferase) domain 1"/>
    <property type="match status" value="1"/>
</dbReference>
<dbReference type="HOGENOM" id="CLU_585386_0_0_1"/>
<dbReference type="OrthoDB" id="2804159at2759"/>
<organism evidence="3 4">
    <name type="scientific">Phlebiopsis gigantea (strain 11061_1 CR5-6)</name>
    <name type="common">White-rot fungus</name>
    <name type="synonym">Peniophora gigantea</name>
    <dbReference type="NCBI Taxonomy" id="745531"/>
    <lineage>
        <taxon>Eukaryota</taxon>
        <taxon>Fungi</taxon>
        <taxon>Dikarya</taxon>
        <taxon>Basidiomycota</taxon>
        <taxon>Agaricomycotina</taxon>
        <taxon>Agaricomycetes</taxon>
        <taxon>Polyporales</taxon>
        <taxon>Phanerochaetaceae</taxon>
        <taxon>Phlebiopsis</taxon>
    </lineage>
</organism>
<dbReference type="PROSITE" id="PS50011">
    <property type="entry name" value="PROTEIN_KINASE_DOM"/>
    <property type="match status" value="1"/>
</dbReference>
<feature type="region of interest" description="Disordered" evidence="1">
    <location>
        <begin position="251"/>
        <end position="271"/>
    </location>
</feature>
<proteinExistence type="predicted"/>
<gene>
    <name evidence="3" type="ORF">PHLGIDRAFT_38259</name>
</gene>
<evidence type="ECO:0000256" key="1">
    <source>
        <dbReference type="SAM" id="MobiDB-lite"/>
    </source>
</evidence>
<dbReference type="GO" id="GO:0005524">
    <property type="term" value="F:ATP binding"/>
    <property type="evidence" value="ECO:0007669"/>
    <property type="project" value="InterPro"/>
</dbReference>
<dbReference type="PROSITE" id="PS00109">
    <property type="entry name" value="PROTEIN_KINASE_TYR"/>
    <property type="match status" value="1"/>
</dbReference>
<accession>A0A0C3NAN5</accession>
<dbReference type="GO" id="GO:0004672">
    <property type="term" value="F:protein kinase activity"/>
    <property type="evidence" value="ECO:0007669"/>
    <property type="project" value="InterPro"/>
</dbReference>
<dbReference type="InterPro" id="IPR008266">
    <property type="entry name" value="Tyr_kinase_AS"/>
</dbReference>
<dbReference type="AlphaFoldDB" id="A0A0C3NAN5"/>
<dbReference type="STRING" id="745531.A0A0C3NAN5"/>
<protein>
    <recommendedName>
        <fullName evidence="2">Protein kinase domain-containing protein</fullName>
    </recommendedName>
</protein>
<dbReference type="SUPFAM" id="SSF56112">
    <property type="entry name" value="Protein kinase-like (PK-like)"/>
    <property type="match status" value="1"/>
</dbReference>
<evidence type="ECO:0000313" key="4">
    <source>
        <dbReference type="Proteomes" id="UP000053257"/>
    </source>
</evidence>
<dbReference type="Proteomes" id="UP000053257">
    <property type="component" value="Unassembled WGS sequence"/>
</dbReference>
<evidence type="ECO:0000259" key="2">
    <source>
        <dbReference type="PROSITE" id="PS50011"/>
    </source>
</evidence>
<dbReference type="InterPro" id="IPR000719">
    <property type="entry name" value="Prot_kinase_dom"/>
</dbReference>
<sequence length="477" mass="53382">MADIRAAAGEKVSKQQKAVDRLLLTLEQSWEVPVDGVVDHTHNLMRRGKTPTVQEIVHVKADAEDCKKPLTAKPAVGGVKVPQALGGKLLQYPAKVHYRLVYKEVGKTIDQLDSMQDVFKCLYEIVKGLYHMHAAGYVHRDISAGNILVVGGKAKLGDVEYAKEEHDDSGHEVRTGTAFFMATEVAEHDYTHMMTRKQLREHVDLELLDEDSDDSDATPSDHEDDVLPMLAAADESKPAADSTRLNTIIEEESSPHDQDAESQPHDVVEEKPEPVFKYNPLHDLESVWWVAVYMWLCSYPANNDPGMDETTWNERLKAHARLAARVFREDSYRKRFFAVERTLTRTLGSLLPSFEAIGRHLEGIRETIMAAYRDAEQDPSAIDFQVAKYAYTDILMSLSAVRKSLAGKKDIKLVFTDTRAMDEYLASLEKKTTQLATTDAANERSYDNATNDGTHRSKILRTSGTVPLGAALSSRRS</sequence>
<dbReference type="EMBL" id="KN840768">
    <property type="protein sequence ID" value="KIP01559.1"/>
    <property type="molecule type" value="Genomic_DNA"/>
</dbReference>
<evidence type="ECO:0000313" key="3">
    <source>
        <dbReference type="EMBL" id="KIP01559.1"/>
    </source>
</evidence>
<dbReference type="PANTHER" id="PTHR38248">
    <property type="entry name" value="FUNK1 6"/>
    <property type="match status" value="1"/>
</dbReference>
<feature type="domain" description="Protein kinase" evidence="2">
    <location>
        <begin position="1"/>
        <end position="296"/>
    </location>
</feature>
<feature type="compositionally biased region" description="Basic and acidic residues" evidence="1">
    <location>
        <begin position="253"/>
        <end position="271"/>
    </location>
</feature>